<comment type="caution">
    <text evidence="1">The sequence shown here is derived from an EMBL/GenBank/DDBJ whole genome shotgun (WGS) entry which is preliminary data.</text>
</comment>
<dbReference type="RefSeq" id="WP_142525172.1">
    <property type="nucleotide sequence ID" value="NZ_CABFUZ020000119.1"/>
</dbReference>
<dbReference type="Gene3D" id="3.40.50.150">
    <property type="entry name" value="Vaccinia Virus protein VP39"/>
    <property type="match status" value="1"/>
</dbReference>
<dbReference type="InterPro" id="IPR029063">
    <property type="entry name" value="SAM-dependent_MTases_sf"/>
</dbReference>
<gene>
    <name evidence="1" type="ORF">MAMC_01139</name>
</gene>
<dbReference type="EMBL" id="CABFUZ020000119">
    <property type="protein sequence ID" value="VVM06541.1"/>
    <property type="molecule type" value="Genomic_DNA"/>
</dbReference>
<dbReference type="SUPFAM" id="SSF53335">
    <property type="entry name" value="S-adenosyl-L-methionine-dependent methyltransferases"/>
    <property type="match status" value="1"/>
</dbReference>
<dbReference type="AlphaFoldDB" id="A0A5E6ME57"/>
<keyword evidence="2" id="KW-1185">Reference proteome</keyword>
<reference evidence="1" key="1">
    <citation type="submission" date="2019-09" db="EMBL/GenBank/DDBJ databases">
        <authorList>
            <person name="Cremers G."/>
        </authorList>
    </citation>
    <scope>NUCLEOTIDE SEQUENCE [LARGE SCALE GENOMIC DNA]</scope>
    <source>
        <strain evidence="1">3B</strain>
    </source>
</reference>
<dbReference type="Proteomes" id="UP000381693">
    <property type="component" value="Unassembled WGS sequence"/>
</dbReference>
<name>A0A5E6ME57_9BACT</name>
<evidence type="ECO:0000313" key="2">
    <source>
        <dbReference type="Proteomes" id="UP000381693"/>
    </source>
</evidence>
<dbReference type="OrthoDB" id="9791837at2"/>
<organism evidence="1 2">
    <name type="scientific">Methylacidimicrobium cyclopophantes</name>
    <dbReference type="NCBI Taxonomy" id="1041766"/>
    <lineage>
        <taxon>Bacteria</taxon>
        <taxon>Pseudomonadati</taxon>
        <taxon>Verrucomicrobiota</taxon>
        <taxon>Methylacidimicrobium</taxon>
    </lineage>
</organism>
<protein>
    <submittedName>
        <fullName evidence="1">Uncharacterized protein</fullName>
    </submittedName>
</protein>
<evidence type="ECO:0000313" key="1">
    <source>
        <dbReference type="EMBL" id="VVM06541.1"/>
    </source>
</evidence>
<proteinExistence type="predicted"/>
<sequence length="229" mass="26026">MKAEVPYAKQTVCSPNPLARFSHRTRHAVALRLATETAPPRGALLDFGCGDGHFLRQCALRRPDLRLFGFDPGWEGASSEGCVIVRSLAELPDHQCDAICAFEVLEHLFESELDEFFSESRRLLRPGGRWILSVPIIGGPTLLLKELNRCLLFSRWSEYTARELWRASFLGIPAPRASDRKGSHKGFDFRQLEERLSREGKVLVRGRSPFPWAPWWCNSQAFYVAELRA</sequence>
<dbReference type="CDD" id="cd02440">
    <property type="entry name" value="AdoMet_MTases"/>
    <property type="match status" value="1"/>
</dbReference>
<dbReference type="Pfam" id="PF13489">
    <property type="entry name" value="Methyltransf_23"/>
    <property type="match status" value="1"/>
</dbReference>
<accession>A0A5E6ME57</accession>